<dbReference type="Proteomes" id="UP000612055">
    <property type="component" value="Unassembled WGS sequence"/>
</dbReference>
<accession>A0A835Y3N6</accession>
<reference evidence="1" key="1">
    <citation type="journal article" date="2020" name="bioRxiv">
        <title>Comparative genomics of Chlamydomonas.</title>
        <authorList>
            <person name="Craig R.J."/>
            <person name="Hasan A.R."/>
            <person name="Ness R.W."/>
            <person name="Keightley P.D."/>
        </authorList>
    </citation>
    <scope>NUCLEOTIDE SEQUENCE</scope>
    <source>
        <strain evidence="1">CCAP 11/70</strain>
    </source>
</reference>
<evidence type="ECO:0008006" key="3">
    <source>
        <dbReference type="Google" id="ProtNLM"/>
    </source>
</evidence>
<evidence type="ECO:0000313" key="2">
    <source>
        <dbReference type="Proteomes" id="UP000612055"/>
    </source>
</evidence>
<name>A0A835Y3N6_9CHLO</name>
<sequence length="782" mass="84985">MAVVFAALWRSGTARKLFEELAATAKIQQPAASLFPTTCEEAEHNNKKLKESGMCSIGHVEPFYGALNTWADVKGAVKARSYKGEIILVQDTRLDMAVQWQWRLLRMGYSNTLQLSKGEHACAALRNVYGQHGGCAWWGHSLDHHPAFLAARGGHVGGGGAAGAAGDEAGLGPGLVALFEDMPAYWKYQLAVMILRLGGTNVLVMDSDLVLLDDFYWWMRQPDYTGVNLWTQMDGTGSLNIGVLYARDVAPNGPVTWALAEGIYRNVRWSESTRLLQAANNSNHGCWDQSTVTDAVWSALVGRPIFPRCMDFRHLDRTWSTREDGHKAWLAAHEAIILPALSRKNFSMERPGPACQEGTVGANGLFTQSGTLHMPHTGGEWPAKYGGQLMEAPGPRAKAWLAMMAGSGTPMWPDPEDPTAKDAAAAVKTETFAFFSRHMVCDWSSCGTNGMLMPQAAPGGEPCVVIGHFVVSPDIQLGKRFQLLHNGAFSPQLAVALHGPGGPYLATNTHLHGHSSHAGAMRAGAMAHMGRHGNSLPLPKVLALHPSAYSPYPGPDNSTAASPSGAMYLRTKLQYKEVVEALATVALVADRTVALPKLSCDFAWMHRDPAMGFLYPGKHVVPWRYLEGEVWAPFGPSLDKLGCEWYAWVRHGCLHGPLHKEARGHGHVNPHPAARMILSAEFDVLLDALPAIEREPKPGNVLPLPAGATAPDEWGIANVTTEALTAALKDVPSEHAIVYVEKPIRVVDLPQVQSLALYQWKATCCGLGYPESLMHSCDNWPY</sequence>
<dbReference type="EMBL" id="JAEHOE010000022">
    <property type="protein sequence ID" value="KAG2495887.1"/>
    <property type="molecule type" value="Genomic_DNA"/>
</dbReference>
<evidence type="ECO:0000313" key="1">
    <source>
        <dbReference type="EMBL" id="KAG2495887.1"/>
    </source>
</evidence>
<comment type="caution">
    <text evidence="1">The sequence shown here is derived from an EMBL/GenBank/DDBJ whole genome shotgun (WGS) entry which is preliminary data.</text>
</comment>
<dbReference type="OrthoDB" id="527882at2759"/>
<dbReference type="AlphaFoldDB" id="A0A835Y3N6"/>
<keyword evidence="2" id="KW-1185">Reference proteome</keyword>
<protein>
    <recommendedName>
        <fullName evidence="3">Nucleotide-diphospho-sugar transferase domain-containing protein</fullName>
    </recommendedName>
</protein>
<organism evidence="1 2">
    <name type="scientific">Edaphochlamys debaryana</name>
    <dbReference type="NCBI Taxonomy" id="47281"/>
    <lineage>
        <taxon>Eukaryota</taxon>
        <taxon>Viridiplantae</taxon>
        <taxon>Chlorophyta</taxon>
        <taxon>core chlorophytes</taxon>
        <taxon>Chlorophyceae</taxon>
        <taxon>CS clade</taxon>
        <taxon>Chlamydomonadales</taxon>
        <taxon>Chlamydomonadales incertae sedis</taxon>
        <taxon>Edaphochlamys</taxon>
    </lineage>
</organism>
<proteinExistence type="predicted"/>
<gene>
    <name evidence="1" type="ORF">HYH03_006125</name>
</gene>